<accession>A0A0F6S9C6</accession>
<accession>A0A059MID1</accession>
<organism evidence="4 6">
    <name type="scientific">Rhodococcus aetherivorans</name>
    <dbReference type="NCBI Taxonomy" id="191292"/>
    <lineage>
        <taxon>Bacteria</taxon>
        <taxon>Bacillati</taxon>
        <taxon>Actinomycetota</taxon>
        <taxon>Actinomycetes</taxon>
        <taxon>Mycobacteriales</taxon>
        <taxon>Nocardiaceae</taxon>
        <taxon>Rhodococcus</taxon>
    </lineage>
</organism>
<feature type="domain" description="ChsH2 rubredoxin-like zinc ribbon" evidence="2">
    <location>
        <begin position="30"/>
        <end position="65"/>
    </location>
</feature>
<dbReference type="GeneID" id="83619628"/>
<dbReference type="Proteomes" id="UP000325466">
    <property type="component" value="Unassembled WGS sequence"/>
</dbReference>
<dbReference type="InterPro" id="IPR012340">
    <property type="entry name" value="NA-bd_OB-fold"/>
</dbReference>
<dbReference type="EMBL" id="CP106982">
    <property type="protein sequence ID" value="UYF95020.1"/>
    <property type="molecule type" value="Genomic_DNA"/>
</dbReference>
<protein>
    <submittedName>
        <fullName evidence="4">OB-fold domain-containing protein</fullName>
    </submittedName>
</protein>
<reference evidence="3 5" key="1">
    <citation type="journal article" date="2018" name="Biodegradation">
        <title>1,4-Dioxane degradation characteristics of Rhodococcus aetherivorans JCM 14343.</title>
        <authorList>
            <person name="Inoue D."/>
            <person name="Tsunoda T."/>
            <person name="Yamamoto N."/>
            <person name="Ike M."/>
            <person name="Sei K."/>
        </authorList>
    </citation>
    <scope>NUCLEOTIDE SEQUENCE [LARGE SCALE GENOMIC DNA]</scope>
    <source>
        <strain evidence="3 5">JCM 14343</strain>
    </source>
</reference>
<keyword evidence="5" id="KW-1185">Reference proteome</keyword>
<sequence>MSARGTAVPADTTRDRLRPLVTERGSKGFFDAAADGELAILTCEDCGRRIHLPRPRCVYCASTSVRWKPVARTGTVYAHTIVEHQVHPLFPVPYTVIVVDVDGEADGVRLIGNLPGRIDVAAGTPVRSAFEDLGTDAAGNPVVLPVWEIDTERTAATDGAGR</sequence>
<proteinExistence type="predicted"/>
<feature type="domain" description="ChsH2 C-terminal OB-fold" evidence="1">
    <location>
        <begin position="67"/>
        <end position="130"/>
    </location>
</feature>
<reference evidence="3" key="2">
    <citation type="submission" date="2019-10" db="EMBL/GenBank/DDBJ databases">
        <title>Draft genome sequence of Rhodococcus aetherivorans JCM 14343.</title>
        <authorList>
            <person name="Inoue D."/>
            <person name="Nakazawa M."/>
            <person name="Yamamoto N."/>
            <person name="Sei K."/>
            <person name="Ike M."/>
        </authorList>
    </citation>
    <scope>NUCLEOTIDE SEQUENCE</scope>
    <source>
        <strain evidence="3">JCM 14343</strain>
    </source>
</reference>
<dbReference type="AlphaFoldDB" id="A0A059MID1"/>
<dbReference type="Pfam" id="PF12172">
    <property type="entry name" value="zf-ChsH2"/>
    <property type="match status" value="1"/>
</dbReference>
<reference evidence="4" key="3">
    <citation type="submission" date="2022-09" db="EMBL/GenBank/DDBJ databases">
        <title>The genome sequence of Rhodococcus aetherivorans N1.</title>
        <authorList>
            <person name="Jiang W."/>
        </authorList>
    </citation>
    <scope>NUCLEOTIDE SEQUENCE</scope>
    <source>
        <strain evidence="4">N1</strain>
    </source>
</reference>
<dbReference type="Proteomes" id="UP001163947">
    <property type="component" value="Chromosome"/>
</dbReference>
<dbReference type="PANTHER" id="PTHR34075:SF5">
    <property type="entry name" value="BLR3430 PROTEIN"/>
    <property type="match status" value="1"/>
</dbReference>
<dbReference type="RefSeq" id="WP_029546421.1">
    <property type="nucleotide sequence ID" value="NZ_BAAAYP010000031.1"/>
</dbReference>
<evidence type="ECO:0000259" key="2">
    <source>
        <dbReference type="Pfam" id="PF12172"/>
    </source>
</evidence>
<evidence type="ECO:0000259" key="1">
    <source>
        <dbReference type="Pfam" id="PF01796"/>
    </source>
</evidence>
<dbReference type="EMBL" id="BLAH01000095">
    <property type="protein sequence ID" value="GES38607.1"/>
    <property type="molecule type" value="Genomic_DNA"/>
</dbReference>
<evidence type="ECO:0000313" key="6">
    <source>
        <dbReference type="Proteomes" id="UP001163947"/>
    </source>
</evidence>
<dbReference type="KEGG" id="rav:AAT18_23720"/>
<dbReference type="InterPro" id="IPR002878">
    <property type="entry name" value="ChsH2_C"/>
</dbReference>
<dbReference type="Pfam" id="PF01796">
    <property type="entry name" value="OB_ChsH2_C"/>
    <property type="match status" value="1"/>
</dbReference>
<dbReference type="SUPFAM" id="SSF50249">
    <property type="entry name" value="Nucleic acid-binding proteins"/>
    <property type="match status" value="1"/>
</dbReference>
<evidence type="ECO:0000313" key="4">
    <source>
        <dbReference type="EMBL" id="UYF95020.1"/>
    </source>
</evidence>
<dbReference type="PANTHER" id="PTHR34075">
    <property type="entry name" value="BLR3430 PROTEIN"/>
    <property type="match status" value="1"/>
</dbReference>
<evidence type="ECO:0000313" key="3">
    <source>
        <dbReference type="EMBL" id="GES38607.1"/>
    </source>
</evidence>
<evidence type="ECO:0000313" key="5">
    <source>
        <dbReference type="Proteomes" id="UP000325466"/>
    </source>
</evidence>
<dbReference type="InterPro" id="IPR022002">
    <property type="entry name" value="ChsH2_Znr"/>
</dbReference>
<gene>
    <name evidence="4" type="ORF">OCS65_04385</name>
    <name evidence="3" type="ORF">RAJCM14343_3872</name>
</gene>
<name>A0A059MID1_9NOCA</name>
<dbReference type="InterPro" id="IPR052513">
    <property type="entry name" value="Thioester_dehydratase-like"/>
</dbReference>